<dbReference type="EMBL" id="ODYU01004627">
    <property type="protein sequence ID" value="SOQ44701.1"/>
    <property type="molecule type" value="Genomic_DNA"/>
</dbReference>
<proteinExistence type="predicted"/>
<name>A0A2H1VV33_SPOFR</name>
<dbReference type="AlphaFoldDB" id="A0A2H1VV33"/>
<reference evidence="1" key="1">
    <citation type="submission" date="2016-07" db="EMBL/GenBank/DDBJ databases">
        <authorList>
            <person name="Bretaudeau A."/>
        </authorList>
    </citation>
    <scope>NUCLEOTIDE SEQUENCE</scope>
    <source>
        <strain evidence="1">Rice</strain>
        <tissue evidence="1">Whole body</tissue>
    </source>
</reference>
<sequence length="80" mass="8895">MFTSFCSSSSNVKTFIPEGEFKVNWGIGDWENWEAGNWVSGNLTHTTKHNASIVSRRFSARPWYHSGRAGPAVPKHGSPT</sequence>
<gene>
    <name evidence="1" type="ORF">SFRICE_018792</name>
</gene>
<evidence type="ECO:0000313" key="1">
    <source>
        <dbReference type="EMBL" id="SOQ44701.1"/>
    </source>
</evidence>
<protein>
    <submittedName>
        <fullName evidence="1">SFRICE_018792</fullName>
    </submittedName>
</protein>
<accession>A0A2H1VV33</accession>
<organism evidence="1">
    <name type="scientific">Spodoptera frugiperda</name>
    <name type="common">Fall armyworm</name>
    <dbReference type="NCBI Taxonomy" id="7108"/>
    <lineage>
        <taxon>Eukaryota</taxon>
        <taxon>Metazoa</taxon>
        <taxon>Ecdysozoa</taxon>
        <taxon>Arthropoda</taxon>
        <taxon>Hexapoda</taxon>
        <taxon>Insecta</taxon>
        <taxon>Pterygota</taxon>
        <taxon>Neoptera</taxon>
        <taxon>Endopterygota</taxon>
        <taxon>Lepidoptera</taxon>
        <taxon>Glossata</taxon>
        <taxon>Ditrysia</taxon>
        <taxon>Noctuoidea</taxon>
        <taxon>Noctuidae</taxon>
        <taxon>Amphipyrinae</taxon>
        <taxon>Spodoptera</taxon>
    </lineage>
</organism>